<evidence type="ECO:0000313" key="3">
    <source>
        <dbReference type="Proteomes" id="UP000093432"/>
    </source>
</evidence>
<organism evidence="2 3">
    <name type="scientific">Chryseobacterium arthrosphaerae</name>
    <dbReference type="NCBI Taxonomy" id="651561"/>
    <lineage>
        <taxon>Bacteria</taxon>
        <taxon>Pseudomonadati</taxon>
        <taxon>Bacteroidota</taxon>
        <taxon>Flavobacteriia</taxon>
        <taxon>Flavobacteriales</taxon>
        <taxon>Weeksellaceae</taxon>
        <taxon>Chryseobacterium group</taxon>
        <taxon>Chryseobacterium</taxon>
    </lineage>
</organism>
<gene>
    <name evidence="2" type="ORF">BBI00_13690</name>
</gene>
<comment type="caution">
    <text evidence="2">The sequence shown here is derived from an EMBL/GenBank/DDBJ whole genome shotgun (WGS) entry which is preliminary data.</text>
</comment>
<keyword evidence="1" id="KW-0732">Signal</keyword>
<dbReference type="EMBL" id="MAYG01000001">
    <property type="protein sequence ID" value="OCA75317.1"/>
    <property type="molecule type" value="Genomic_DNA"/>
</dbReference>
<protein>
    <submittedName>
        <fullName evidence="2">Uncharacterized protein</fullName>
    </submittedName>
</protein>
<reference evidence="3" key="1">
    <citation type="submission" date="2016-07" db="EMBL/GenBank/DDBJ databases">
        <authorList>
            <person name="Florea S."/>
            <person name="Webb J.S."/>
            <person name="Jaromczyk J."/>
            <person name="Schardl C.L."/>
        </authorList>
    </citation>
    <scope>NUCLEOTIDE SEQUENCE [LARGE SCALE GENOMIC DNA]</scope>
    <source>
        <strain evidence="3">CC-VM-7</strain>
    </source>
</reference>
<proteinExistence type="predicted"/>
<name>A0A1B8ZUQ6_9FLAO</name>
<dbReference type="OrthoDB" id="768050at2"/>
<dbReference type="RefSeq" id="WP_065399286.1">
    <property type="nucleotide sequence ID" value="NZ_MAYG01000001.1"/>
</dbReference>
<dbReference type="AlphaFoldDB" id="A0A1B8ZUQ6"/>
<feature type="chain" id="PRO_5008621309" evidence="1">
    <location>
        <begin position="20"/>
        <end position="202"/>
    </location>
</feature>
<dbReference type="Proteomes" id="UP000093432">
    <property type="component" value="Unassembled WGS sequence"/>
</dbReference>
<sequence>MKKIPFILLFFFTSIFVFSQQNEKEGFISIPKINDIKDLVKKIKPNTEYKIWALVHYDFKTNNILYQKGNRKINPERTESDSYGFFPCLPGGCYSYFYAINKNNKPEYITHEKELYHFLGEINNIEEAMFIAMLYGYVMDEDYKNGNIYKESKDEFVLYLAKISTSPSLKKEGFMITIKKNGELTAKSDGIYDYNPNVRIDI</sequence>
<accession>A0A1B8ZUQ6</accession>
<evidence type="ECO:0000313" key="2">
    <source>
        <dbReference type="EMBL" id="OCA75317.1"/>
    </source>
</evidence>
<feature type="signal peptide" evidence="1">
    <location>
        <begin position="1"/>
        <end position="19"/>
    </location>
</feature>
<evidence type="ECO:0000256" key="1">
    <source>
        <dbReference type="SAM" id="SignalP"/>
    </source>
</evidence>